<evidence type="ECO:0000259" key="2">
    <source>
        <dbReference type="Pfam" id="PF20789"/>
    </source>
</evidence>
<dbReference type="EMBL" id="VFOV01000001">
    <property type="protein sequence ID" value="TQL69742.1"/>
    <property type="molecule type" value="Genomic_DNA"/>
</dbReference>
<dbReference type="InterPro" id="IPR042171">
    <property type="entry name" value="Acyl-CoA_hotdog"/>
</dbReference>
<dbReference type="Pfam" id="PF20789">
    <property type="entry name" value="4HBT_3C"/>
    <property type="match status" value="1"/>
</dbReference>
<sequence length="280" mass="30337">MGESAQSASGQAEFDRDIDVRRTDATTYAADLAPGWVVGGGVNGGYLLSVIANAVSQHLPRHPDPIVVSAFYTSASVPGAAQVRIDVKRDSGSLAIVSAELWQGDDLRLTTTATYADLDGLHAKANPLERVTLIEPELPPREECVVTHSAPDEVKSFVPMLERFDMLVPPEQFVWAGGEGSGKGTFSAWFRLKDRDADPISLLQVLDALPPVTYDLGMPGWAPTLELTCHVRHKPAPGWLKVTHTSRNLSGGMFEEDCEVWDSEGRLVGQARQLARVPRA</sequence>
<dbReference type="InterPro" id="IPR049450">
    <property type="entry name" value="ACOT8-like_C"/>
</dbReference>
<reference evidence="3 4" key="1">
    <citation type="submission" date="2019-06" db="EMBL/GenBank/DDBJ databases">
        <title>Sequencing the genomes of 1000 actinobacteria strains.</title>
        <authorList>
            <person name="Klenk H.-P."/>
        </authorList>
    </citation>
    <scope>NUCLEOTIDE SEQUENCE [LARGE SCALE GENOMIC DNA]</scope>
    <source>
        <strain evidence="3 4">DSM 25218</strain>
    </source>
</reference>
<comment type="caution">
    <text evidence="3">The sequence shown here is derived from an EMBL/GenBank/DDBJ whole genome shotgun (WGS) entry which is preliminary data.</text>
</comment>
<dbReference type="SUPFAM" id="SSF54637">
    <property type="entry name" value="Thioesterase/thiol ester dehydrase-isomerase"/>
    <property type="match status" value="2"/>
</dbReference>
<dbReference type="RefSeq" id="WP_141781582.1">
    <property type="nucleotide sequence ID" value="NZ_VFOV01000001.1"/>
</dbReference>
<accession>A0A543AAV8</accession>
<evidence type="ECO:0000259" key="1">
    <source>
        <dbReference type="Pfam" id="PF13622"/>
    </source>
</evidence>
<dbReference type="AlphaFoldDB" id="A0A543AAV8"/>
<name>A0A543AAV8_9ACTN</name>
<dbReference type="Pfam" id="PF13622">
    <property type="entry name" value="4HBT_3"/>
    <property type="match status" value="1"/>
</dbReference>
<proteinExistence type="predicted"/>
<keyword evidence="4" id="KW-1185">Reference proteome</keyword>
<protein>
    <submittedName>
        <fullName evidence="3">Thioesterase superfamily protein</fullName>
    </submittedName>
</protein>
<dbReference type="OrthoDB" id="5418286at2"/>
<gene>
    <name evidence="3" type="ORF">FB381_3656</name>
</gene>
<evidence type="ECO:0000313" key="4">
    <source>
        <dbReference type="Proteomes" id="UP000320209"/>
    </source>
</evidence>
<dbReference type="Gene3D" id="2.40.160.210">
    <property type="entry name" value="Acyl-CoA thioesterase, double hotdog domain"/>
    <property type="match status" value="1"/>
</dbReference>
<dbReference type="PANTHER" id="PTHR38110:SF1">
    <property type="entry name" value="THIOESTERASE DOMAIN-CONTAINING PROTEIN"/>
    <property type="match status" value="1"/>
</dbReference>
<dbReference type="InterPro" id="IPR052389">
    <property type="entry name" value="Sec_Metab_Biosynth-Assoc"/>
</dbReference>
<dbReference type="InterPro" id="IPR029069">
    <property type="entry name" value="HotDog_dom_sf"/>
</dbReference>
<feature type="domain" description="Acyl-CoA thioesterase-like C-terminal" evidence="2">
    <location>
        <begin position="144"/>
        <end position="277"/>
    </location>
</feature>
<organism evidence="3 4">
    <name type="scientific">Nocardioides albertanoniae</name>
    <dbReference type="NCBI Taxonomy" id="1175486"/>
    <lineage>
        <taxon>Bacteria</taxon>
        <taxon>Bacillati</taxon>
        <taxon>Actinomycetota</taxon>
        <taxon>Actinomycetes</taxon>
        <taxon>Propionibacteriales</taxon>
        <taxon>Nocardioidaceae</taxon>
        <taxon>Nocardioides</taxon>
    </lineage>
</organism>
<dbReference type="PANTHER" id="PTHR38110">
    <property type="entry name" value="CHROMOSOME 23, WHOLE GENOME SHOTGUN SEQUENCE"/>
    <property type="match status" value="1"/>
</dbReference>
<dbReference type="Proteomes" id="UP000320209">
    <property type="component" value="Unassembled WGS sequence"/>
</dbReference>
<dbReference type="InterPro" id="IPR049449">
    <property type="entry name" value="TesB_ACOT8-like_N"/>
</dbReference>
<evidence type="ECO:0000313" key="3">
    <source>
        <dbReference type="EMBL" id="TQL69742.1"/>
    </source>
</evidence>
<feature type="domain" description="Acyl-CoA thioesterase-like N-terminal HotDog" evidence="1">
    <location>
        <begin position="33"/>
        <end position="115"/>
    </location>
</feature>